<dbReference type="OrthoDB" id="194599at2"/>
<dbReference type="PRINTS" id="PR00778">
    <property type="entry name" value="HTHARSR"/>
</dbReference>
<accession>A0A2S3V1V7</accession>
<gene>
    <name evidence="5" type="ORF">CLV41_101118</name>
</gene>
<comment type="caution">
    <text evidence="5">The sequence shown here is derived from an EMBL/GenBank/DDBJ whole genome shotgun (WGS) entry which is preliminary data.</text>
</comment>
<dbReference type="InterPro" id="IPR051011">
    <property type="entry name" value="Metal_resp_trans_reg"/>
</dbReference>
<dbReference type="SMART" id="SM00418">
    <property type="entry name" value="HTH_ARSR"/>
    <property type="match status" value="1"/>
</dbReference>
<keyword evidence="1" id="KW-0805">Transcription regulation</keyword>
<dbReference type="Proteomes" id="UP000236959">
    <property type="component" value="Unassembled WGS sequence"/>
</dbReference>
<feature type="domain" description="HTH arsR-type" evidence="4">
    <location>
        <begin position="17"/>
        <end position="111"/>
    </location>
</feature>
<dbReference type="Gene3D" id="1.10.10.10">
    <property type="entry name" value="Winged helix-like DNA-binding domain superfamily/Winged helix DNA-binding domain"/>
    <property type="match status" value="1"/>
</dbReference>
<protein>
    <submittedName>
        <fullName evidence="5">DNA-binding transcriptional ArsR family regulator</fullName>
    </submittedName>
</protein>
<sequence length="116" mass="12990">MNLPVFNKDMAAADLDLLMTQARKASDLLKALSHEVRLVILCLLSEGEKSVSELEEILTMPQAAVSQQLARLRLEGLVESRRDGRMIYYSLVDDEVSGIISSLYDLFCKDVRSIES</sequence>
<dbReference type="PANTHER" id="PTHR43132">
    <property type="entry name" value="ARSENICAL RESISTANCE OPERON REPRESSOR ARSR-RELATED"/>
    <property type="match status" value="1"/>
</dbReference>
<organism evidence="5 6">
    <name type="scientific">Roseibium marinum</name>
    <dbReference type="NCBI Taxonomy" id="281252"/>
    <lineage>
        <taxon>Bacteria</taxon>
        <taxon>Pseudomonadati</taxon>
        <taxon>Pseudomonadota</taxon>
        <taxon>Alphaproteobacteria</taxon>
        <taxon>Hyphomicrobiales</taxon>
        <taxon>Stappiaceae</taxon>
        <taxon>Roseibium</taxon>
    </lineage>
</organism>
<dbReference type="PROSITE" id="PS50987">
    <property type="entry name" value="HTH_ARSR_2"/>
    <property type="match status" value="1"/>
</dbReference>
<dbReference type="InterPro" id="IPR011991">
    <property type="entry name" value="ArsR-like_HTH"/>
</dbReference>
<evidence type="ECO:0000256" key="2">
    <source>
        <dbReference type="ARBA" id="ARBA00023125"/>
    </source>
</evidence>
<dbReference type="SUPFAM" id="SSF46785">
    <property type="entry name" value="Winged helix' DNA-binding domain"/>
    <property type="match status" value="1"/>
</dbReference>
<keyword evidence="2 5" id="KW-0238">DNA-binding</keyword>
<reference evidence="5 6" key="1">
    <citation type="submission" date="2018-01" db="EMBL/GenBank/DDBJ databases">
        <title>Genomic Encyclopedia of Archaeal and Bacterial Type Strains, Phase II (KMG-II): from individual species to whole genera.</title>
        <authorList>
            <person name="Goeker M."/>
        </authorList>
    </citation>
    <scope>NUCLEOTIDE SEQUENCE [LARGE SCALE GENOMIC DNA]</scope>
    <source>
        <strain evidence="5 6">DSM 17023</strain>
    </source>
</reference>
<dbReference type="Pfam" id="PF01022">
    <property type="entry name" value="HTH_5"/>
    <property type="match status" value="1"/>
</dbReference>
<dbReference type="CDD" id="cd00090">
    <property type="entry name" value="HTH_ARSR"/>
    <property type="match status" value="1"/>
</dbReference>
<evidence type="ECO:0000256" key="1">
    <source>
        <dbReference type="ARBA" id="ARBA00023015"/>
    </source>
</evidence>
<dbReference type="InterPro" id="IPR001845">
    <property type="entry name" value="HTH_ArsR_DNA-bd_dom"/>
</dbReference>
<keyword evidence="3" id="KW-0804">Transcription</keyword>
<evidence type="ECO:0000259" key="4">
    <source>
        <dbReference type="PROSITE" id="PS50987"/>
    </source>
</evidence>
<keyword evidence="6" id="KW-1185">Reference proteome</keyword>
<proteinExistence type="predicted"/>
<dbReference type="GO" id="GO:0003677">
    <property type="term" value="F:DNA binding"/>
    <property type="evidence" value="ECO:0007669"/>
    <property type="project" value="UniProtKB-KW"/>
</dbReference>
<evidence type="ECO:0000313" key="5">
    <source>
        <dbReference type="EMBL" id="POF33669.1"/>
    </source>
</evidence>
<dbReference type="AlphaFoldDB" id="A0A2S3V1V7"/>
<dbReference type="GO" id="GO:0003700">
    <property type="term" value="F:DNA-binding transcription factor activity"/>
    <property type="evidence" value="ECO:0007669"/>
    <property type="project" value="InterPro"/>
</dbReference>
<dbReference type="RefSeq" id="WP_103220353.1">
    <property type="nucleotide sequence ID" value="NZ_PPCN01000001.1"/>
</dbReference>
<dbReference type="InterPro" id="IPR036390">
    <property type="entry name" value="WH_DNA-bd_sf"/>
</dbReference>
<evidence type="ECO:0000256" key="3">
    <source>
        <dbReference type="ARBA" id="ARBA00023163"/>
    </source>
</evidence>
<dbReference type="PANTHER" id="PTHR43132:SF2">
    <property type="entry name" value="ARSENICAL RESISTANCE OPERON REPRESSOR ARSR-RELATED"/>
    <property type="match status" value="1"/>
</dbReference>
<dbReference type="NCBIfam" id="NF033788">
    <property type="entry name" value="HTH_metalloreg"/>
    <property type="match status" value="1"/>
</dbReference>
<evidence type="ECO:0000313" key="6">
    <source>
        <dbReference type="Proteomes" id="UP000236959"/>
    </source>
</evidence>
<dbReference type="EMBL" id="PPCN01000001">
    <property type="protein sequence ID" value="POF33669.1"/>
    <property type="molecule type" value="Genomic_DNA"/>
</dbReference>
<name>A0A2S3V1V7_9HYPH</name>
<dbReference type="InterPro" id="IPR036388">
    <property type="entry name" value="WH-like_DNA-bd_sf"/>
</dbReference>